<reference evidence="3 4" key="1">
    <citation type="submission" date="2020-12" db="EMBL/GenBank/DDBJ databases">
        <authorList>
            <person name="Shan Y."/>
        </authorList>
    </citation>
    <scope>NUCLEOTIDE SEQUENCE [LARGE SCALE GENOMIC DNA]</scope>
    <source>
        <strain evidence="4">csc3.9</strain>
    </source>
</reference>
<dbReference type="Gene3D" id="3.40.50.12780">
    <property type="entry name" value="N-terminal domain of ligase-like"/>
    <property type="match status" value="1"/>
</dbReference>
<evidence type="ECO:0000313" key="3">
    <source>
        <dbReference type="EMBL" id="QQD17944.1"/>
    </source>
</evidence>
<keyword evidence="4" id="KW-1185">Reference proteome</keyword>
<dbReference type="GO" id="GO:0030729">
    <property type="term" value="F:acetoacetate-CoA ligase activity"/>
    <property type="evidence" value="ECO:0007669"/>
    <property type="project" value="TreeGrafter"/>
</dbReference>
<proteinExistence type="predicted"/>
<protein>
    <submittedName>
        <fullName evidence="3">AMP-binding protein</fullName>
    </submittedName>
</protein>
<dbReference type="PANTHER" id="PTHR42921">
    <property type="entry name" value="ACETOACETYL-COA SYNTHETASE"/>
    <property type="match status" value="1"/>
</dbReference>
<dbReference type="EMBL" id="CP066167">
    <property type="protein sequence ID" value="QQD17944.1"/>
    <property type="molecule type" value="Genomic_DNA"/>
</dbReference>
<evidence type="ECO:0000313" key="4">
    <source>
        <dbReference type="Proteomes" id="UP000596063"/>
    </source>
</evidence>
<dbReference type="InterPro" id="IPR000873">
    <property type="entry name" value="AMP-dep_synth/lig_dom"/>
</dbReference>
<dbReference type="KEGG" id="snan:I6N98_16620"/>
<dbReference type="SUPFAM" id="SSF56801">
    <property type="entry name" value="Acetyl-CoA synthetase-like"/>
    <property type="match status" value="1"/>
</dbReference>
<gene>
    <name evidence="3" type="ORF">I6N98_16620</name>
</gene>
<evidence type="ECO:0000259" key="2">
    <source>
        <dbReference type="Pfam" id="PF00501"/>
    </source>
</evidence>
<dbReference type="Pfam" id="PF00501">
    <property type="entry name" value="AMP-binding"/>
    <property type="match status" value="1"/>
</dbReference>
<dbReference type="RefSeq" id="WP_198569443.1">
    <property type="nucleotide sequence ID" value="NZ_CP066167.1"/>
</dbReference>
<feature type="domain" description="AMP-dependent synthetase/ligase" evidence="2">
    <location>
        <begin position="113"/>
        <end position="199"/>
    </location>
</feature>
<evidence type="ECO:0000256" key="1">
    <source>
        <dbReference type="SAM" id="MobiDB-lite"/>
    </source>
</evidence>
<sequence>MGGRRTPRIDQINGMPSPTEPRQPPSWAAQSQLQRFINWLGETGHDIDDYPSLLQWSCSQRDAFWKALTTYSGMFPSIDECAMSALLPDRPGHAQWAVFTNYAALLLRELNDDAIAVDEITQDGELRSLTRRQLRAVVAALAARLSSLSVGAGSMVLGHSTNSIAGLCGMLAAASVGACYFAVDARVPLHAVANRLQHAPIPGGEITLILEESEPDACHECDDLQAGPRLMLQWRSDTEGNDGSSVNNELPKATAFVIDTGADPDVPFSPVEVSVNTPLFLLTETSLESQQPMVQVGHMQAALEYYKVAALHMNLQDATPVTLLAEPGDMHWYIGFAALMLGCRLSLRDPVPMRRGDAALKSTEQGEQVLISDPDVLWSGLFKYNSDALASLLRRSEAVHLFGDHLANSVQDKMGELCRDDCWINLQLPVVRAASIVLGGAPVLPNAAGCSQVVTLGASVEIKTEPYTRDAGGELLLTQLPFPSPQFGLPITSGVNVRLAEAGGFMLLGASNRSFARYGAHVEVQDFYTQVLAISHVIGVMAACCKLEGGRYFFPVFLQLEEGAKLNEVCKERVQQLLKQFVDPRLLPDQIYQVPDMLISHNGRILSSSLEKLLVEGSCDMDEIKRRCAKPEVVDWYGEFRSGRAFMFEG</sequence>
<organism evidence="3 4">
    <name type="scientific">Spongiibacter nanhainus</name>
    <dbReference type="NCBI Taxonomy" id="2794344"/>
    <lineage>
        <taxon>Bacteria</taxon>
        <taxon>Pseudomonadati</taxon>
        <taxon>Pseudomonadota</taxon>
        <taxon>Gammaproteobacteria</taxon>
        <taxon>Cellvibrionales</taxon>
        <taxon>Spongiibacteraceae</taxon>
        <taxon>Spongiibacter</taxon>
    </lineage>
</organism>
<dbReference type="PANTHER" id="PTHR42921:SF1">
    <property type="entry name" value="ACETOACETYL-COA SYNTHETASE"/>
    <property type="match status" value="1"/>
</dbReference>
<dbReference type="Proteomes" id="UP000596063">
    <property type="component" value="Chromosome"/>
</dbReference>
<dbReference type="AlphaFoldDB" id="A0A7T4R098"/>
<name>A0A7T4R098_9GAMM</name>
<accession>A0A7T4R098</accession>
<dbReference type="InterPro" id="IPR042099">
    <property type="entry name" value="ANL_N_sf"/>
</dbReference>
<feature type="region of interest" description="Disordered" evidence="1">
    <location>
        <begin position="1"/>
        <end position="27"/>
    </location>
</feature>